<dbReference type="RefSeq" id="WP_091941528.1">
    <property type="nucleotide sequence ID" value="NZ_FOSV01000001.1"/>
</dbReference>
<dbReference type="AlphaFoldDB" id="A0A1I3Z2R2"/>
<keyword evidence="2" id="KW-1185">Reference proteome</keyword>
<dbReference type="STRING" id="414703.SAMN04488125_101474"/>
<evidence type="ECO:0000313" key="2">
    <source>
        <dbReference type="Proteomes" id="UP000198804"/>
    </source>
</evidence>
<protein>
    <submittedName>
        <fullName evidence="1">Uncharacterized protein</fullName>
    </submittedName>
</protein>
<name>A0A1I3Z2R2_9HYPH</name>
<organism evidence="1 2">
    <name type="scientific">Methylorubrum salsuginis</name>
    <dbReference type="NCBI Taxonomy" id="414703"/>
    <lineage>
        <taxon>Bacteria</taxon>
        <taxon>Pseudomonadati</taxon>
        <taxon>Pseudomonadota</taxon>
        <taxon>Alphaproteobacteria</taxon>
        <taxon>Hyphomicrobiales</taxon>
        <taxon>Methylobacteriaceae</taxon>
        <taxon>Methylorubrum</taxon>
    </lineage>
</organism>
<accession>A0A1I3Z2R2</accession>
<dbReference type="Proteomes" id="UP000198804">
    <property type="component" value="Unassembled WGS sequence"/>
</dbReference>
<evidence type="ECO:0000313" key="1">
    <source>
        <dbReference type="EMBL" id="SFK38320.1"/>
    </source>
</evidence>
<dbReference type="EMBL" id="FOSV01000001">
    <property type="protein sequence ID" value="SFK38320.1"/>
    <property type="molecule type" value="Genomic_DNA"/>
</dbReference>
<reference evidence="2" key="1">
    <citation type="submission" date="2016-10" db="EMBL/GenBank/DDBJ databases">
        <authorList>
            <person name="Varghese N."/>
            <person name="Submissions S."/>
        </authorList>
    </citation>
    <scope>NUCLEOTIDE SEQUENCE [LARGE SCALE GENOMIC DNA]</scope>
    <source>
        <strain evidence="2">CGMCC 1.6474</strain>
    </source>
</reference>
<dbReference type="OrthoDB" id="7999598at2"/>
<sequence length="65" mass="6933">MPQGAVTFLGRGLAYVRGQRIVLTICPVCSQRNDPKAAERGRCLWCAYVPTPADVRAAAGDDKAA</sequence>
<proteinExistence type="predicted"/>
<gene>
    <name evidence="1" type="ORF">SAMN04488125_101474</name>
</gene>